<sequence>MAHLAYVLEIRRSLSRAGTGPDNANVALDGYSLTVADLISICRKSTKVGLKQSAGLEERMSKSIEILEQHLDKGEVIYGVNTGFGGNADTRTESLEKLQSSSLQHHQCAIATDNSPFVGYSKESESLPRDVAKALVLIRCNSLLRGHSAIRLEIIELLLEAVNRDMIPVIPRRGSISASGDLTPLAYVGGFLEGNPDTYVSKKEDNGSVSVISAAEAIKLLGRPAIRLRAKEGLAILNGTAPSTALASLVLYDSHHLAILAQIITAMAMEALRGHGDNFDPFISDVRPHTGQIEVAANIRRFLHGSKLCNERETNAIGLAQDGYALRTSAQWIGPQVEDLMSAAQQVGIELNSTTDNPLIDVAGNRFHHGGNFQAASITSAMEKTRTALVMLGRLVLAQCNELVNPMLNKGLPPNLCFDDPSASFTMKGVDVNLTAYFSELAYLANSVASHVQVADIGNQPVNSLALISARYTAQSVEILSMMSAAALYELCQALDIRALYADFFRLAKSRLSKSFASIFEGHENHLCGEFFEHLWKTILGTWRETARLDLAPRCKVVVSKSVCHILESFDDFGIVPHSMLALLSTWKVKSENVLMDSYNESKTNFLAAHTTEDYLSPTTKIVYSLIRKDLGIPLHLGVEDHPALLNEAENQCHKKTIGSNIGTIFQAICSGKIMEYFMDTIEP</sequence>
<dbReference type="AlphaFoldDB" id="A0A8H3FRF1"/>
<dbReference type="EMBL" id="CAJPDQ010000032">
    <property type="protein sequence ID" value="CAF9929463.1"/>
    <property type="molecule type" value="Genomic_DNA"/>
</dbReference>
<dbReference type="SUPFAM" id="SSF48557">
    <property type="entry name" value="L-aspartase-like"/>
    <property type="match status" value="1"/>
</dbReference>
<gene>
    <name evidence="3" type="ORF">GOMPHAMPRED_005411</name>
</gene>
<dbReference type="OrthoDB" id="10051290at2759"/>
<dbReference type="PROSITE" id="PS00488">
    <property type="entry name" value="PAL_HISTIDASE"/>
    <property type="match status" value="1"/>
</dbReference>
<dbReference type="InterPro" id="IPR024083">
    <property type="entry name" value="Fumarase/histidase_N"/>
</dbReference>
<evidence type="ECO:0000256" key="1">
    <source>
        <dbReference type="ARBA" id="ARBA00007238"/>
    </source>
</evidence>
<evidence type="ECO:0008006" key="5">
    <source>
        <dbReference type="Google" id="ProtNLM"/>
    </source>
</evidence>
<dbReference type="Gene3D" id="1.10.274.20">
    <property type="entry name" value="Phenylalanine ammonia-lyase 1, domain 3"/>
    <property type="match status" value="1"/>
</dbReference>
<name>A0A8H3FRF1_9LECA</name>
<dbReference type="InterPro" id="IPR023144">
    <property type="entry name" value="Phe_NH3-lyase_shielding_dom_sf"/>
</dbReference>
<dbReference type="InterPro" id="IPR022313">
    <property type="entry name" value="Phe/His_NH3-lyase_AS"/>
</dbReference>
<dbReference type="Proteomes" id="UP000664169">
    <property type="component" value="Unassembled WGS sequence"/>
</dbReference>
<evidence type="ECO:0000256" key="2">
    <source>
        <dbReference type="RuleBase" id="RU003954"/>
    </source>
</evidence>
<dbReference type="InterPro" id="IPR008948">
    <property type="entry name" value="L-Aspartase-like"/>
</dbReference>
<dbReference type="InterPro" id="IPR001106">
    <property type="entry name" value="Aromatic_Lyase"/>
</dbReference>
<dbReference type="Gene3D" id="1.10.275.10">
    <property type="entry name" value="Fumarase/aspartase (N-terminal domain)"/>
    <property type="match status" value="1"/>
</dbReference>
<dbReference type="GO" id="GO:0006559">
    <property type="term" value="P:L-phenylalanine catabolic process"/>
    <property type="evidence" value="ECO:0007669"/>
    <property type="project" value="InterPro"/>
</dbReference>
<keyword evidence="2" id="KW-0456">Lyase</keyword>
<comment type="caution">
    <text evidence="3">The sequence shown here is derived from an EMBL/GenBank/DDBJ whole genome shotgun (WGS) entry which is preliminary data.</text>
</comment>
<dbReference type="NCBIfam" id="TIGR01226">
    <property type="entry name" value="phe_am_lyase"/>
    <property type="match status" value="1"/>
</dbReference>
<organism evidence="3 4">
    <name type="scientific">Gomphillus americanus</name>
    <dbReference type="NCBI Taxonomy" id="1940652"/>
    <lineage>
        <taxon>Eukaryota</taxon>
        <taxon>Fungi</taxon>
        <taxon>Dikarya</taxon>
        <taxon>Ascomycota</taxon>
        <taxon>Pezizomycotina</taxon>
        <taxon>Lecanoromycetes</taxon>
        <taxon>OSLEUM clade</taxon>
        <taxon>Ostropomycetidae</taxon>
        <taxon>Ostropales</taxon>
        <taxon>Graphidaceae</taxon>
        <taxon>Gomphilloideae</taxon>
        <taxon>Gomphillus</taxon>
    </lineage>
</organism>
<dbReference type="CDD" id="cd00332">
    <property type="entry name" value="PAL-HAL"/>
    <property type="match status" value="1"/>
</dbReference>
<dbReference type="PANTHER" id="PTHR10362">
    <property type="entry name" value="HISTIDINE AMMONIA-LYASE"/>
    <property type="match status" value="1"/>
</dbReference>
<reference evidence="3" key="1">
    <citation type="submission" date="2021-03" db="EMBL/GenBank/DDBJ databases">
        <authorList>
            <person name="Tagirdzhanova G."/>
        </authorList>
    </citation>
    <scope>NUCLEOTIDE SEQUENCE</scope>
</reference>
<proteinExistence type="inferred from homology"/>
<dbReference type="Pfam" id="PF00221">
    <property type="entry name" value="Lyase_aromatic"/>
    <property type="match status" value="1"/>
</dbReference>
<protein>
    <recommendedName>
        <fullName evidence="5">Phenylalanine ammonia-lyase</fullName>
    </recommendedName>
</protein>
<accession>A0A8H3FRF1</accession>
<dbReference type="GO" id="GO:0005737">
    <property type="term" value="C:cytoplasm"/>
    <property type="evidence" value="ECO:0007669"/>
    <property type="project" value="InterPro"/>
</dbReference>
<evidence type="ECO:0000313" key="4">
    <source>
        <dbReference type="Proteomes" id="UP000664169"/>
    </source>
</evidence>
<evidence type="ECO:0000313" key="3">
    <source>
        <dbReference type="EMBL" id="CAF9929463.1"/>
    </source>
</evidence>
<dbReference type="GO" id="GO:0016841">
    <property type="term" value="F:ammonia-lyase activity"/>
    <property type="evidence" value="ECO:0007669"/>
    <property type="project" value="InterPro"/>
</dbReference>
<comment type="similarity">
    <text evidence="1 2">Belongs to the PAL/histidase family.</text>
</comment>
<dbReference type="InterPro" id="IPR005922">
    <property type="entry name" value="Phe_NH3-lyase"/>
</dbReference>
<dbReference type="Gene3D" id="1.20.200.10">
    <property type="entry name" value="Fumarase/aspartase (Central domain)"/>
    <property type="match status" value="1"/>
</dbReference>
<keyword evidence="4" id="KW-1185">Reference proteome</keyword>